<keyword evidence="1" id="KW-0732">Signal</keyword>
<evidence type="ECO:0000256" key="1">
    <source>
        <dbReference type="SAM" id="SignalP"/>
    </source>
</evidence>
<comment type="caution">
    <text evidence="2">The sequence shown here is derived from an EMBL/GenBank/DDBJ whole genome shotgun (WGS) entry which is preliminary data.</text>
</comment>
<keyword evidence="3" id="KW-1185">Reference proteome</keyword>
<reference evidence="2 3" key="1">
    <citation type="submission" date="2024-04" db="EMBL/GenBank/DDBJ databases">
        <title>Phyllosticta paracitricarpa is synonymous to the EU quarantine fungus P. citricarpa based on phylogenomic analyses.</title>
        <authorList>
            <consortium name="Lawrence Berkeley National Laboratory"/>
            <person name="Van Ingen-Buijs V.A."/>
            <person name="Van Westerhoven A.C."/>
            <person name="Haridas S."/>
            <person name="Skiadas P."/>
            <person name="Martin F."/>
            <person name="Groenewald J.Z."/>
            <person name="Crous P.W."/>
            <person name="Seidl M.F."/>
        </authorList>
    </citation>
    <scope>NUCLEOTIDE SEQUENCE [LARGE SCALE GENOMIC DNA]</scope>
    <source>
        <strain evidence="2 3">CBS 123374</strain>
    </source>
</reference>
<dbReference type="EMBL" id="JBBWRZ010000002">
    <property type="protein sequence ID" value="KAK8244318.1"/>
    <property type="molecule type" value="Genomic_DNA"/>
</dbReference>
<organism evidence="2 3">
    <name type="scientific">Phyllosticta capitalensis</name>
    <dbReference type="NCBI Taxonomy" id="121624"/>
    <lineage>
        <taxon>Eukaryota</taxon>
        <taxon>Fungi</taxon>
        <taxon>Dikarya</taxon>
        <taxon>Ascomycota</taxon>
        <taxon>Pezizomycotina</taxon>
        <taxon>Dothideomycetes</taxon>
        <taxon>Dothideomycetes incertae sedis</taxon>
        <taxon>Botryosphaeriales</taxon>
        <taxon>Phyllostictaceae</taxon>
        <taxon>Phyllosticta</taxon>
    </lineage>
</organism>
<feature type="signal peptide" evidence="1">
    <location>
        <begin position="1"/>
        <end position="21"/>
    </location>
</feature>
<proteinExistence type="predicted"/>
<name>A0ABR1Z149_9PEZI</name>
<feature type="chain" id="PRO_5045594500" evidence="1">
    <location>
        <begin position="22"/>
        <end position="114"/>
    </location>
</feature>
<evidence type="ECO:0000313" key="3">
    <source>
        <dbReference type="Proteomes" id="UP001492380"/>
    </source>
</evidence>
<dbReference type="Proteomes" id="UP001492380">
    <property type="component" value="Unassembled WGS sequence"/>
</dbReference>
<gene>
    <name evidence="2" type="ORF">HDK90DRAFT_152398</name>
</gene>
<sequence>MILVIALPLASLFLVANQGVGHRIHTERTQGFLWLRLVVVWIRNFRYPQNGPIARAPAKASTYRVQGLVIHPSLMFISCLTLLLLRALKGNGGLLLGFAETLGSLISPLMVIVD</sequence>
<protein>
    <submittedName>
        <fullName evidence="2">Uncharacterized protein</fullName>
    </submittedName>
</protein>
<evidence type="ECO:0000313" key="2">
    <source>
        <dbReference type="EMBL" id="KAK8244318.1"/>
    </source>
</evidence>
<accession>A0ABR1Z149</accession>